<evidence type="ECO:0000313" key="2">
    <source>
        <dbReference type="EMBL" id="ONM29968.1"/>
    </source>
</evidence>
<sequence length="106" mass="11432">MGAFKVGNITNENFFEIINGLRPANTAGCSSSTDAPNIPHDGTSVIELLSDSMHQLSIKNENQLDKSRRNEESCSFTSSNRESWGICSSLGAASDESFSGDNNDKQ</sequence>
<feature type="non-terminal residue" evidence="2">
    <location>
        <position position="106"/>
    </location>
</feature>
<feature type="region of interest" description="Disordered" evidence="1">
    <location>
        <begin position="60"/>
        <end position="82"/>
    </location>
</feature>
<dbReference type="AlphaFoldDB" id="A0A1D6ML81"/>
<evidence type="ECO:0000256" key="1">
    <source>
        <dbReference type="SAM" id="MobiDB-lite"/>
    </source>
</evidence>
<accession>A0A1D6ML81</accession>
<dbReference type="InParanoid" id="A0A1D6ML81"/>
<feature type="compositionally biased region" description="Basic and acidic residues" evidence="1">
    <location>
        <begin position="62"/>
        <end position="72"/>
    </location>
</feature>
<proteinExistence type="predicted"/>
<name>A0A1D6ML81_MAIZE</name>
<protein>
    <submittedName>
        <fullName evidence="2">Putative dual specificity protein phosphatase DSP8</fullName>
    </submittedName>
</protein>
<gene>
    <name evidence="2" type="ORF">ZEAMMB73_Zm00001d039813</name>
</gene>
<reference evidence="2" key="1">
    <citation type="submission" date="2015-12" db="EMBL/GenBank/DDBJ databases">
        <title>Update maize B73 reference genome by single molecule sequencing technologies.</title>
        <authorList>
            <consortium name="Maize Genome Sequencing Project"/>
            <person name="Ware D."/>
        </authorList>
    </citation>
    <scope>NUCLEOTIDE SEQUENCE [LARGE SCALE GENOMIC DNA]</scope>
    <source>
        <tissue evidence="2">Seedling</tissue>
    </source>
</reference>
<organism evidence="2">
    <name type="scientific">Zea mays</name>
    <name type="common">Maize</name>
    <dbReference type="NCBI Taxonomy" id="4577"/>
    <lineage>
        <taxon>Eukaryota</taxon>
        <taxon>Viridiplantae</taxon>
        <taxon>Streptophyta</taxon>
        <taxon>Embryophyta</taxon>
        <taxon>Tracheophyta</taxon>
        <taxon>Spermatophyta</taxon>
        <taxon>Magnoliopsida</taxon>
        <taxon>Liliopsida</taxon>
        <taxon>Poales</taxon>
        <taxon>Poaceae</taxon>
        <taxon>PACMAD clade</taxon>
        <taxon>Panicoideae</taxon>
        <taxon>Andropogonodae</taxon>
        <taxon>Andropogoneae</taxon>
        <taxon>Tripsacinae</taxon>
        <taxon>Zea</taxon>
    </lineage>
</organism>
<dbReference type="EMBL" id="CM007649">
    <property type="protein sequence ID" value="ONM29968.1"/>
    <property type="molecule type" value="Genomic_DNA"/>
</dbReference>
<feature type="compositionally biased region" description="Polar residues" evidence="1">
    <location>
        <begin position="73"/>
        <end position="82"/>
    </location>
</feature>